<dbReference type="InterPro" id="IPR043964">
    <property type="entry name" value="P-loop_TraG"/>
</dbReference>
<sequence>MVKVLEEMLPVMAVEHDCILSKAGDVTVAFQVQLPEIFTLSANDYEALHQTFIKAIKVLPKNSVFHKQDWFINRRYQGDFEKDGDSFLSRSSTRFFNERPFLDHTCYIMVTRRLDTRKPSSSLFSSLCRKSIIPGELMHPNTLRDFLDAVGQFKSILEGTGYVKLERISDAGLVSNRQKAGLIEKYCCLLPDAEKPISKDISFGDDIRIGDDYLQVYTLADVENLPGLCGSRITFDKYSSDKSKYSVGFAAALGQLLTSDHIYNQFIFIGDASAKIQQLEKKRLRLQSLSAYSRKNAMARDAINDFLQEAVGQQRLPVRAHYNICMWSNDRDALKELKNQVATALAQMDASTKQETVGAPQIYWAAIPGNEGDFPMNEVFDTFCEQACCFLTLETSYRSSISSFGIRLGDRQTGRPLNVDISDEPMKQGIITNRNKIVIGGSGSGKSMFMCSLLRSYYEQGAHCVVLDVGGSYAGLCKLLNGYYFSYTEQDPIRFNPFFISENDTLDIEKRESIKTLILALWKRESETFNRSEYVAISNALALYYEKLERDKSIFPCFDSFYDFLQGEYVGVLEKERVQPKDFDINNLLYVLKPYYRGGEFSYLLNAKENLNLLEERFVIVELDNIKDHPILFPVVTLLVMEMFISKMRKLKGARKLIVIEEAWKAIMRNGMAEFMKYLYKTVRKFFGEAYTVTQELNDLISSPIVKEAIISNADCKILLDMRKFSNKFDDIQALLGMSDKGKEMVLSVNRANEPGRRYREVFIDLGGQVMKVYRYEPSPEEYYAYSTEESEKVKVMAYVEKYGGDIRRGITALVQELRDQQN</sequence>
<dbReference type="Pfam" id="PF19044">
    <property type="entry name" value="P-loop_TraG"/>
    <property type="match status" value="1"/>
</dbReference>
<gene>
    <name evidence="3" type="ORF">CLV59_105223</name>
</gene>
<reference evidence="3 4" key="1">
    <citation type="submission" date="2018-06" db="EMBL/GenBank/DDBJ databases">
        <title>Genomic Encyclopedia of Archaeal and Bacterial Type Strains, Phase II (KMG-II): from individual species to whole genera.</title>
        <authorList>
            <person name="Goeker M."/>
        </authorList>
    </citation>
    <scope>NUCLEOTIDE SEQUENCE [LARGE SCALE GENOMIC DNA]</scope>
    <source>
        <strain evidence="3 4">DSM 29821</strain>
    </source>
</reference>
<dbReference type="InterPro" id="IPR027417">
    <property type="entry name" value="P-loop_NTPase"/>
</dbReference>
<accession>A0A327VYU1</accession>
<dbReference type="PANTHER" id="PTHR38467">
    <property type="match status" value="1"/>
</dbReference>
<protein>
    <submittedName>
        <fullName evidence="3">Conjugation system TraG family ATPase</fullName>
    </submittedName>
</protein>
<dbReference type="InterPro" id="IPR024451">
    <property type="entry name" value="TraG_N_Bacteroidetes"/>
</dbReference>
<evidence type="ECO:0000313" key="3">
    <source>
        <dbReference type="EMBL" id="RAJ80116.1"/>
    </source>
</evidence>
<proteinExistence type="predicted"/>
<dbReference type="Proteomes" id="UP000249819">
    <property type="component" value="Unassembled WGS sequence"/>
</dbReference>
<dbReference type="EMBL" id="QLMA01000005">
    <property type="protein sequence ID" value="RAJ80116.1"/>
    <property type="molecule type" value="Genomic_DNA"/>
</dbReference>
<feature type="domain" description="TraG P-loop" evidence="2">
    <location>
        <begin position="405"/>
        <end position="817"/>
    </location>
</feature>
<comment type="caution">
    <text evidence="3">The sequence shown here is derived from an EMBL/GenBank/DDBJ whole genome shotgun (WGS) entry which is preliminary data.</text>
</comment>
<keyword evidence="4" id="KW-1185">Reference proteome</keyword>
<feature type="domain" description="TraG N-terminal Bacteroidetes" evidence="1">
    <location>
        <begin position="4"/>
        <end position="49"/>
    </location>
</feature>
<dbReference type="AlphaFoldDB" id="A0A327VYU1"/>
<dbReference type="Pfam" id="PF12991">
    <property type="entry name" value="DUF3875"/>
    <property type="match status" value="1"/>
</dbReference>
<dbReference type="Gene3D" id="1.10.8.730">
    <property type="match status" value="1"/>
</dbReference>
<dbReference type="InterPro" id="IPR022509">
    <property type="entry name" value="Conjugation_ATPase_TraG"/>
</dbReference>
<organism evidence="3 4">
    <name type="scientific">Chitinophaga dinghuensis</name>
    <dbReference type="NCBI Taxonomy" id="1539050"/>
    <lineage>
        <taxon>Bacteria</taxon>
        <taxon>Pseudomonadati</taxon>
        <taxon>Bacteroidota</taxon>
        <taxon>Chitinophagia</taxon>
        <taxon>Chitinophagales</taxon>
        <taxon>Chitinophagaceae</taxon>
        <taxon>Chitinophaga</taxon>
    </lineage>
</organism>
<evidence type="ECO:0000259" key="2">
    <source>
        <dbReference type="Pfam" id="PF19044"/>
    </source>
</evidence>
<name>A0A327VYU1_9BACT</name>
<dbReference type="SUPFAM" id="SSF52540">
    <property type="entry name" value="P-loop containing nucleoside triphosphate hydrolases"/>
    <property type="match status" value="1"/>
</dbReference>
<dbReference type="OrthoDB" id="596266at2"/>
<evidence type="ECO:0000259" key="1">
    <source>
        <dbReference type="Pfam" id="PF12991"/>
    </source>
</evidence>
<dbReference type="Gene3D" id="3.40.50.300">
    <property type="entry name" value="P-loop containing nucleotide triphosphate hydrolases"/>
    <property type="match status" value="1"/>
</dbReference>
<evidence type="ECO:0000313" key="4">
    <source>
        <dbReference type="Proteomes" id="UP000249819"/>
    </source>
</evidence>
<dbReference type="PANTHER" id="PTHR38467:SF1">
    <property type="entry name" value="CONJUGATIVE TRANSFER: ASSEMBLY"/>
    <property type="match status" value="1"/>
</dbReference>
<dbReference type="NCBIfam" id="TIGR03783">
    <property type="entry name" value="Bac_Flav_CT_G"/>
    <property type="match status" value="1"/>
</dbReference>
<dbReference type="RefSeq" id="WP_111593132.1">
    <property type="nucleotide sequence ID" value="NZ_QLMA01000005.1"/>
</dbReference>
<dbReference type="InterPro" id="IPR053155">
    <property type="entry name" value="F-pilin_assembly_TraC"/>
</dbReference>